<feature type="region of interest" description="Disordered" evidence="1">
    <location>
        <begin position="466"/>
        <end position="489"/>
    </location>
</feature>
<feature type="compositionally biased region" description="Basic and acidic residues" evidence="1">
    <location>
        <begin position="466"/>
        <end position="478"/>
    </location>
</feature>
<dbReference type="AlphaFoldDB" id="A0AAV9HXV9"/>
<accession>A0AAV9HXV9</accession>
<proteinExistence type="predicted"/>
<reference evidence="2" key="1">
    <citation type="journal article" date="2023" name="Mol. Phylogenet. Evol.">
        <title>Genome-scale phylogeny and comparative genomics of the fungal order Sordariales.</title>
        <authorList>
            <person name="Hensen N."/>
            <person name="Bonometti L."/>
            <person name="Westerberg I."/>
            <person name="Brannstrom I.O."/>
            <person name="Guillou S."/>
            <person name="Cros-Aarteil S."/>
            <person name="Calhoun S."/>
            <person name="Haridas S."/>
            <person name="Kuo A."/>
            <person name="Mondo S."/>
            <person name="Pangilinan J."/>
            <person name="Riley R."/>
            <person name="LaButti K."/>
            <person name="Andreopoulos B."/>
            <person name="Lipzen A."/>
            <person name="Chen C."/>
            <person name="Yan M."/>
            <person name="Daum C."/>
            <person name="Ng V."/>
            <person name="Clum A."/>
            <person name="Steindorff A."/>
            <person name="Ohm R.A."/>
            <person name="Martin F."/>
            <person name="Silar P."/>
            <person name="Natvig D.O."/>
            <person name="Lalanne C."/>
            <person name="Gautier V."/>
            <person name="Ament-Velasquez S.L."/>
            <person name="Kruys A."/>
            <person name="Hutchinson M.I."/>
            <person name="Powell A.J."/>
            <person name="Barry K."/>
            <person name="Miller A.N."/>
            <person name="Grigoriev I.V."/>
            <person name="Debuchy R."/>
            <person name="Gladieux P."/>
            <person name="Hiltunen Thoren M."/>
            <person name="Johannesson H."/>
        </authorList>
    </citation>
    <scope>NUCLEOTIDE SEQUENCE</scope>
    <source>
        <strain evidence="2">PSN324</strain>
    </source>
</reference>
<dbReference type="EMBL" id="MU864949">
    <property type="protein sequence ID" value="KAK4464308.1"/>
    <property type="molecule type" value="Genomic_DNA"/>
</dbReference>
<reference evidence="2" key="2">
    <citation type="submission" date="2023-06" db="EMBL/GenBank/DDBJ databases">
        <authorList>
            <consortium name="Lawrence Berkeley National Laboratory"/>
            <person name="Mondo S.J."/>
            <person name="Hensen N."/>
            <person name="Bonometti L."/>
            <person name="Westerberg I."/>
            <person name="Brannstrom I.O."/>
            <person name="Guillou S."/>
            <person name="Cros-Aarteil S."/>
            <person name="Calhoun S."/>
            <person name="Haridas S."/>
            <person name="Kuo A."/>
            <person name="Pangilinan J."/>
            <person name="Riley R."/>
            <person name="Labutti K."/>
            <person name="Andreopoulos B."/>
            <person name="Lipzen A."/>
            <person name="Chen C."/>
            <person name="Yanf M."/>
            <person name="Daum C."/>
            <person name="Ng V."/>
            <person name="Clum A."/>
            <person name="Steindorff A."/>
            <person name="Ohm R."/>
            <person name="Martin F."/>
            <person name="Silar P."/>
            <person name="Natvig D."/>
            <person name="Lalanne C."/>
            <person name="Gautier V."/>
            <person name="Ament-Velasquez S.L."/>
            <person name="Kruys A."/>
            <person name="Hutchinson M.I."/>
            <person name="Powell A.J."/>
            <person name="Barry K."/>
            <person name="Miller A.N."/>
            <person name="Grigoriev I.V."/>
            <person name="Debuchy R."/>
            <person name="Gladieux P."/>
            <person name="Thoren M.H."/>
            <person name="Johannesson H."/>
        </authorList>
    </citation>
    <scope>NUCLEOTIDE SEQUENCE</scope>
    <source>
        <strain evidence="2">PSN324</strain>
    </source>
</reference>
<sequence length="525" mass="57939">MTTTNPQLASSFGVEGMFALTFHQSQPVGDHEDPALQPVFEQQVPHSGPCYLAQVPTQDSDGVVSGGSDAFLLPMEWGDTFAISANIPIMSNYAFKLVIEVDGINAAVPYRYVQPTLSSPGFPQGEAQAQDYFIASPGIPEEHLRIDGIAIPGITPRTVRQFVALPEGTPHSFKKQLDRHNDGTSILITVFLGHTTFPVRVNHSDTSRVTTYIFSTQTGAVTELKEEIYIRERRSISPQFVFDGGILSDQPYSETIGGSGAAYCMHTSSYFRSPNSENTSLVPLKATSAETQIVDKGQLFFSTSMDLHDRTSRRKLEVAPGGLIRQGLPEDQGQYYWEKMPMGRLSIQIVSPDEYRSLTGAFPLQPQPPLKKAKITSAQYNDAPNPNPGTVKFLSVAHNEHLNPSQMRFYGLAGVSPSSSFSGSDSTRWGTTYPSEASQGALITHDYSPLELKWFCEAVENEKRNTDGNVRERGRGGELGDDNNGSLRENKEKVVQHGRGVGEKVRTRTRESRRRQLREVFGRCL</sequence>
<evidence type="ECO:0000313" key="2">
    <source>
        <dbReference type="EMBL" id="KAK4464308.1"/>
    </source>
</evidence>
<evidence type="ECO:0000313" key="3">
    <source>
        <dbReference type="Proteomes" id="UP001321749"/>
    </source>
</evidence>
<gene>
    <name evidence="2" type="ORF">QBC42DRAFT_263493</name>
</gene>
<name>A0AAV9HXV9_9PEZI</name>
<organism evidence="2 3">
    <name type="scientific">Cladorrhinum samala</name>
    <dbReference type="NCBI Taxonomy" id="585594"/>
    <lineage>
        <taxon>Eukaryota</taxon>
        <taxon>Fungi</taxon>
        <taxon>Dikarya</taxon>
        <taxon>Ascomycota</taxon>
        <taxon>Pezizomycotina</taxon>
        <taxon>Sordariomycetes</taxon>
        <taxon>Sordariomycetidae</taxon>
        <taxon>Sordariales</taxon>
        <taxon>Podosporaceae</taxon>
        <taxon>Cladorrhinum</taxon>
    </lineage>
</organism>
<dbReference type="Proteomes" id="UP001321749">
    <property type="component" value="Unassembled WGS sequence"/>
</dbReference>
<evidence type="ECO:0000256" key="1">
    <source>
        <dbReference type="SAM" id="MobiDB-lite"/>
    </source>
</evidence>
<keyword evidence="3" id="KW-1185">Reference proteome</keyword>
<comment type="caution">
    <text evidence="2">The sequence shown here is derived from an EMBL/GenBank/DDBJ whole genome shotgun (WGS) entry which is preliminary data.</text>
</comment>
<protein>
    <submittedName>
        <fullName evidence="2">Uncharacterized protein</fullName>
    </submittedName>
</protein>